<dbReference type="EMBL" id="LT158599">
    <property type="protein sequence ID" value="CVK34174.1"/>
    <property type="molecule type" value="Genomic_DNA"/>
</dbReference>
<dbReference type="KEGG" id="mema:MMAB1_2961"/>
<evidence type="ECO:0000259" key="2">
    <source>
        <dbReference type="PROSITE" id="PS50112"/>
    </source>
</evidence>
<accession>A0A0X3BRL4</accession>
<dbReference type="SUPFAM" id="SSF55785">
    <property type="entry name" value="PYP-like sensor domain (PAS domain)"/>
    <property type="match status" value="3"/>
</dbReference>
<dbReference type="GO" id="GO:0000155">
    <property type="term" value="F:phosphorelay sensor kinase activity"/>
    <property type="evidence" value="ECO:0007669"/>
    <property type="project" value="InterPro"/>
</dbReference>
<dbReference type="InterPro" id="IPR052155">
    <property type="entry name" value="Biofilm_reg_signaling"/>
</dbReference>
<dbReference type="Proteomes" id="UP000069850">
    <property type="component" value="Chromosome 1"/>
</dbReference>
<dbReference type="AlphaFoldDB" id="A0A0X3BRL4"/>
<dbReference type="Pfam" id="PF08448">
    <property type="entry name" value="PAS_4"/>
    <property type="match status" value="2"/>
</dbReference>
<gene>
    <name evidence="4" type="ORF">MMAB1_2961</name>
</gene>
<dbReference type="InterPro" id="IPR035965">
    <property type="entry name" value="PAS-like_dom_sf"/>
</dbReference>
<dbReference type="InterPro" id="IPR013655">
    <property type="entry name" value="PAS_fold_3"/>
</dbReference>
<feature type="domain" description="PAS" evidence="2">
    <location>
        <begin position="401"/>
        <end position="471"/>
    </location>
</feature>
<dbReference type="CDD" id="cd00130">
    <property type="entry name" value="PAS"/>
    <property type="match status" value="2"/>
</dbReference>
<dbReference type="InterPro" id="IPR000700">
    <property type="entry name" value="PAS-assoc_C"/>
</dbReference>
<evidence type="ECO:0000313" key="5">
    <source>
        <dbReference type="Proteomes" id="UP000069850"/>
    </source>
</evidence>
<evidence type="ECO:0000259" key="3">
    <source>
        <dbReference type="PROSITE" id="PS50113"/>
    </source>
</evidence>
<dbReference type="InterPro" id="IPR000014">
    <property type="entry name" value="PAS"/>
</dbReference>
<feature type="domain" description="PAS" evidence="2">
    <location>
        <begin position="30"/>
        <end position="98"/>
    </location>
</feature>
<dbReference type="SMART" id="SM00091">
    <property type="entry name" value="PAS"/>
    <property type="match status" value="3"/>
</dbReference>
<keyword evidence="1" id="KW-0175">Coiled coil</keyword>
<reference evidence="4 5" key="1">
    <citation type="submission" date="2016-01" db="EMBL/GenBank/DDBJ databases">
        <authorList>
            <person name="Manzoor S."/>
        </authorList>
    </citation>
    <scope>NUCLEOTIDE SEQUENCE [LARGE SCALE GENOMIC DNA]</scope>
    <source>
        <strain evidence="4">Methanoculleus sp MAB1</strain>
    </source>
</reference>
<evidence type="ECO:0000313" key="4">
    <source>
        <dbReference type="EMBL" id="CVK34174.1"/>
    </source>
</evidence>
<protein>
    <submittedName>
        <fullName evidence="4">Putative PAS/PAC sensor protein</fullName>
    </submittedName>
</protein>
<sequence>MWLINYSYTLQCRREMTDSYHDQALYGLPVLDALEDGLLIVSDDRTVAWCNPALARSLNIGQEDAIGMDILSLFSRYLLPNLRDETSAQLVVQALENGADLPPFICRTRAPDGTRRWLSISGMPAHADTGNGFRAIRVRDVTGDVNAEHFMTALDQSPVVVFAQDRDLRYIWSYNQQLGLTDTSILGLADEEAFLPDDAARLTALKRQVLETGETVRAEAALTVGNEVHIRDLTLKPFRDAGGRIVGIIGTAFDVTERDRVEEALRKRTYDLDQRMNELRCLYSITHLVEIPGITLDALLQAVADTLPSGWQYPGDAAVRIMVDGREYWRGGPGETPWKQRSPIIVHGECAGEVEVRYLHEKPGAAEGPFLREERMLLDAVAERLGRVIERLRAEAALQKSEEKFRGIAQRSFDIIITSYLADGLNYASPAVERILGYCPEEMVGTDLEDYILPSSLPAWEEGRRKVLRGEQVEGLRVEVRRKDGETTILELNESPIVENEVIVGFQAVGRDISERILYERFREQAFDMTARNIAQFAVLADHVRHPLQVIMGIADLLDDKETAEKLREQVRRINLRISQLDREWIESRKIREFLKRYEL</sequence>
<dbReference type="SMART" id="SM00388">
    <property type="entry name" value="HisKA"/>
    <property type="match status" value="1"/>
</dbReference>
<dbReference type="PROSITE" id="PS50113">
    <property type="entry name" value="PAC"/>
    <property type="match status" value="2"/>
</dbReference>
<dbReference type="PANTHER" id="PTHR44757">
    <property type="entry name" value="DIGUANYLATE CYCLASE DGCP"/>
    <property type="match status" value="1"/>
</dbReference>
<organism evidence="4 5">
    <name type="scientific">Methanoculleus bourgensis</name>
    <dbReference type="NCBI Taxonomy" id="83986"/>
    <lineage>
        <taxon>Archaea</taxon>
        <taxon>Methanobacteriati</taxon>
        <taxon>Methanobacteriota</taxon>
        <taxon>Stenosarchaea group</taxon>
        <taxon>Methanomicrobia</taxon>
        <taxon>Methanomicrobiales</taxon>
        <taxon>Methanomicrobiaceae</taxon>
        <taxon>Methanoculleus</taxon>
    </lineage>
</organism>
<proteinExistence type="predicted"/>
<dbReference type="Gene3D" id="3.30.450.20">
    <property type="entry name" value="PAS domain"/>
    <property type="match status" value="3"/>
</dbReference>
<dbReference type="Pfam" id="PF08447">
    <property type="entry name" value="PAS_3"/>
    <property type="match status" value="1"/>
</dbReference>
<evidence type="ECO:0000256" key="1">
    <source>
        <dbReference type="SAM" id="Coils"/>
    </source>
</evidence>
<dbReference type="PROSITE" id="PS50112">
    <property type="entry name" value="PAS"/>
    <property type="match status" value="2"/>
</dbReference>
<dbReference type="NCBIfam" id="TIGR00229">
    <property type="entry name" value="sensory_box"/>
    <property type="match status" value="2"/>
</dbReference>
<dbReference type="InterPro" id="IPR001610">
    <property type="entry name" value="PAC"/>
</dbReference>
<dbReference type="PANTHER" id="PTHR44757:SF2">
    <property type="entry name" value="BIOFILM ARCHITECTURE MAINTENANCE PROTEIN MBAA"/>
    <property type="match status" value="1"/>
</dbReference>
<dbReference type="SMART" id="SM00086">
    <property type="entry name" value="PAC"/>
    <property type="match status" value="3"/>
</dbReference>
<feature type="coiled-coil region" evidence="1">
    <location>
        <begin position="554"/>
        <end position="584"/>
    </location>
</feature>
<feature type="domain" description="PAC" evidence="3">
    <location>
        <begin position="214"/>
        <end position="267"/>
    </location>
</feature>
<name>A0A0X3BRL4_9EURY</name>
<dbReference type="InterPro" id="IPR003661">
    <property type="entry name" value="HisK_dim/P_dom"/>
</dbReference>
<dbReference type="InterPro" id="IPR013656">
    <property type="entry name" value="PAS_4"/>
</dbReference>
<feature type="domain" description="PAC" evidence="3">
    <location>
        <begin position="474"/>
        <end position="525"/>
    </location>
</feature>